<organism evidence="1 2">
    <name type="scientific">lymphocystis disease virus-China</name>
    <dbReference type="NCBI Taxonomy" id="256729"/>
    <lineage>
        <taxon>Viruses</taxon>
        <taxon>Varidnaviria</taxon>
        <taxon>Bamfordvirae</taxon>
        <taxon>Nucleocytoviricota</taxon>
        <taxon>Megaviricetes</taxon>
        <taxon>Pimascovirales</taxon>
        <taxon>Pimascovirales incertae sedis</taxon>
        <taxon>Iridoviridae</taxon>
        <taxon>Alphairidovirinae</taxon>
        <taxon>Lymphocystivirus</taxon>
        <taxon>Lymphocystivirus paralichthys1</taxon>
        <taxon>Lymphocystis disease virus 2</taxon>
    </lineage>
</organism>
<dbReference type="RefSeq" id="YP_073725.1">
    <property type="nucleotide sequence ID" value="NC_005902.1"/>
</dbReference>
<evidence type="ECO:0000313" key="1">
    <source>
        <dbReference type="EMBL" id="AAU11064.1"/>
    </source>
</evidence>
<name>Q677P3_9VIRU</name>
<dbReference type="Proteomes" id="UP000106699">
    <property type="component" value="Segment"/>
</dbReference>
<protein>
    <submittedName>
        <fullName evidence="1">Uncharacterized protein</fullName>
    </submittedName>
</protein>
<dbReference type="GeneID" id="2979024"/>
<dbReference type="KEGG" id="vg:2979024"/>
<evidence type="ECO:0000313" key="2">
    <source>
        <dbReference type="Proteomes" id="UP000106699"/>
    </source>
</evidence>
<reference evidence="1 2" key="1">
    <citation type="journal article" date="2004" name="J. Virol.">
        <title>Complete genome sequence of lymphocystis disease virus isolated from China.</title>
        <authorList>
            <person name="Zhang Q.Y."/>
            <person name="Xiao F."/>
            <person name="Xie J."/>
            <person name="Li Z.Q."/>
            <person name="Gui J.F."/>
        </authorList>
    </citation>
    <scope>NUCLEOTIDE SEQUENCE [LARGE SCALE GENOMIC DNA]</scope>
</reference>
<proteinExistence type="predicted"/>
<keyword evidence="2" id="KW-1185">Reference proteome</keyword>
<dbReference type="EMBL" id="AY380826">
    <property type="protein sequence ID" value="AAU11064.1"/>
    <property type="molecule type" value="Genomic_DNA"/>
</dbReference>
<sequence>MLKGIYLLTRVIDAVLSVKKVNSECVVGDAFRIKGLTPELYMQLFIYSLGVKELNPKAYISERSKQV</sequence>
<accession>Q677P3</accession>